<evidence type="ECO:0000313" key="4">
    <source>
        <dbReference type="Proteomes" id="UP001151760"/>
    </source>
</evidence>
<dbReference type="Proteomes" id="UP001151760">
    <property type="component" value="Unassembled WGS sequence"/>
</dbReference>
<organism evidence="3 4">
    <name type="scientific">Tanacetum coccineum</name>
    <dbReference type="NCBI Taxonomy" id="301880"/>
    <lineage>
        <taxon>Eukaryota</taxon>
        <taxon>Viridiplantae</taxon>
        <taxon>Streptophyta</taxon>
        <taxon>Embryophyta</taxon>
        <taxon>Tracheophyta</taxon>
        <taxon>Spermatophyta</taxon>
        <taxon>Magnoliopsida</taxon>
        <taxon>eudicotyledons</taxon>
        <taxon>Gunneridae</taxon>
        <taxon>Pentapetalae</taxon>
        <taxon>asterids</taxon>
        <taxon>campanulids</taxon>
        <taxon>Asterales</taxon>
        <taxon>Asteraceae</taxon>
        <taxon>Asteroideae</taxon>
        <taxon>Anthemideae</taxon>
        <taxon>Anthemidinae</taxon>
        <taxon>Tanacetum</taxon>
    </lineage>
</organism>
<feature type="domain" description="Reverse transcriptase Ty1/copia-type" evidence="2">
    <location>
        <begin position="63"/>
        <end position="163"/>
    </location>
</feature>
<feature type="region of interest" description="Disordered" evidence="1">
    <location>
        <begin position="1"/>
        <end position="22"/>
    </location>
</feature>
<comment type="caution">
    <text evidence="3">The sequence shown here is derived from an EMBL/GenBank/DDBJ whole genome shotgun (WGS) entry which is preliminary data.</text>
</comment>
<sequence length="217" mass="24143">MNYQPVRLENQANKHAGPQEANHNAAKALRKEFAQDTEDLLLQAGAAKASSTNIVNTASTPLYLPYGKKAIGTKWVYRNKKDERGVVVRNKARLVAQGHRQEDGIDYDEVFAPVARIEAIRIFLAFASYMGFRVYQMDVKSAFLYGKIDEEVYVSQPLGFIDPKESLGRALDGTEALLLPKLFILWLAKVSTDSGKLISLGKDSTAIEMLTKIPPRV</sequence>
<protein>
    <submittedName>
        <fullName evidence="3">Copia protein</fullName>
    </submittedName>
</protein>
<evidence type="ECO:0000259" key="2">
    <source>
        <dbReference type="Pfam" id="PF07727"/>
    </source>
</evidence>
<gene>
    <name evidence="3" type="ORF">Tco_0750404</name>
</gene>
<evidence type="ECO:0000313" key="3">
    <source>
        <dbReference type="EMBL" id="GJS83863.1"/>
    </source>
</evidence>
<accession>A0ABQ4Z159</accession>
<name>A0ABQ4Z159_9ASTR</name>
<keyword evidence="4" id="KW-1185">Reference proteome</keyword>
<dbReference type="InterPro" id="IPR013103">
    <property type="entry name" value="RVT_2"/>
</dbReference>
<reference evidence="3" key="2">
    <citation type="submission" date="2022-01" db="EMBL/GenBank/DDBJ databases">
        <authorList>
            <person name="Yamashiro T."/>
            <person name="Shiraishi A."/>
            <person name="Satake H."/>
            <person name="Nakayama K."/>
        </authorList>
    </citation>
    <scope>NUCLEOTIDE SEQUENCE</scope>
</reference>
<proteinExistence type="predicted"/>
<reference evidence="3" key="1">
    <citation type="journal article" date="2022" name="Int. J. Mol. Sci.">
        <title>Draft Genome of Tanacetum Coccineum: Genomic Comparison of Closely Related Tanacetum-Family Plants.</title>
        <authorList>
            <person name="Yamashiro T."/>
            <person name="Shiraishi A."/>
            <person name="Nakayama K."/>
            <person name="Satake H."/>
        </authorList>
    </citation>
    <scope>NUCLEOTIDE SEQUENCE</scope>
</reference>
<dbReference type="EMBL" id="BQNB010010932">
    <property type="protein sequence ID" value="GJS83863.1"/>
    <property type="molecule type" value="Genomic_DNA"/>
</dbReference>
<evidence type="ECO:0000256" key="1">
    <source>
        <dbReference type="SAM" id="MobiDB-lite"/>
    </source>
</evidence>
<dbReference type="Pfam" id="PF07727">
    <property type="entry name" value="RVT_2"/>
    <property type="match status" value="1"/>
</dbReference>